<feature type="transmembrane region" description="Helical" evidence="11">
    <location>
        <begin position="172"/>
        <end position="189"/>
    </location>
</feature>
<organism evidence="12 13">
    <name type="scientific">Phaeospirillum tilakii</name>
    <dbReference type="NCBI Taxonomy" id="741673"/>
    <lineage>
        <taxon>Bacteria</taxon>
        <taxon>Pseudomonadati</taxon>
        <taxon>Pseudomonadota</taxon>
        <taxon>Alphaproteobacteria</taxon>
        <taxon>Rhodospirillales</taxon>
        <taxon>Rhodospirillaceae</taxon>
        <taxon>Phaeospirillum</taxon>
    </lineage>
</organism>
<comment type="caution">
    <text evidence="12">The sequence shown here is derived from an EMBL/GenBank/DDBJ whole genome shotgun (WGS) entry which is preliminary data.</text>
</comment>
<dbReference type="Proteomes" id="UP001597296">
    <property type="component" value="Unassembled WGS sequence"/>
</dbReference>
<comment type="pathway">
    <text evidence="11">Cell wall biogenesis; peptidoglycan biosynthesis.</text>
</comment>
<keyword evidence="7 11" id="KW-0573">Peptidoglycan synthesis</keyword>
<feature type="transmembrane region" description="Helical" evidence="11">
    <location>
        <begin position="60"/>
        <end position="78"/>
    </location>
</feature>
<dbReference type="EC" id="2.4.99.28" evidence="11"/>
<evidence type="ECO:0000256" key="4">
    <source>
        <dbReference type="ARBA" id="ARBA00022679"/>
    </source>
</evidence>
<accession>A0ABW5C8A0</accession>
<dbReference type="PANTHER" id="PTHR30474:SF1">
    <property type="entry name" value="PEPTIDOGLYCAN GLYCOSYLTRANSFERASE MRDB"/>
    <property type="match status" value="1"/>
</dbReference>
<evidence type="ECO:0000256" key="8">
    <source>
        <dbReference type="ARBA" id="ARBA00022989"/>
    </source>
</evidence>
<dbReference type="NCBIfam" id="TIGR02210">
    <property type="entry name" value="rodA_shape"/>
    <property type="match status" value="1"/>
</dbReference>
<keyword evidence="13" id="KW-1185">Reference proteome</keyword>
<name>A0ABW5C8A0_9PROT</name>
<feature type="transmembrane region" description="Helical" evidence="11">
    <location>
        <begin position="25"/>
        <end position="48"/>
    </location>
</feature>
<feature type="transmembrane region" description="Helical" evidence="11">
    <location>
        <begin position="146"/>
        <end position="166"/>
    </location>
</feature>
<evidence type="ECO:0000256" key="10">
    <source>
        <dbReference type="ARBA" id="ARBA00023316"/>
    </source>
</evidence>
<comment type="function">
    <text evidence="11">Peptidoglycan polymerase that is essential for cell wall elongation.</text>
</comment>
<keyword evidence="5 11" id="KW-0812">Transmembrane</keyword>
<evidence type="ECO:0000313" key="13">
    <source>
        <dbReference type="Proteomes" id="UP001597296"/>
    </source>
</evidence>
<evidence type="ECO:0000256" key="9">
    <source>
        <dbReference type="ARBA" id="ARBA00023136"/>
    </source>
</evidence>
<evidence type="ECO:0000256" key="11">
    <source>
        <dbReference type="HAMAP-Rule" id="MF_02079"/>
    </source>
</evidence>
<keyword evidence="3 11" id="KW-0328">Glycosyltransferase</keyword>
<feature type="transmembrane region" description="Helical" evidence="11">
    <location>
        <begin position="84"/>
        <end position="101"/>
    </location>
</feature>
<protein>
    <recommendedName>
        <fullName evidence="11">Peptidoglycan glycosyltransferase MrdB</fullName>
        <shortName evidence="11">PGT</shortName>
        <ecNumber evidence="11">2.4.99.28</ecNumber>
    </recommendedName>
    <alternativeName>
        <fullName evidence="11">Cell elongation protein RodA</fullName>
    </alternativeName>
    <alternativeName>
        <fullName evidence="11">Cell wall polymerase</fullName>
    </alternativeName>
    <alternativeName>
        <fullName evidence="11">Peptidoglycan polymerase</fullName>
        <shortName evidence="11">PG polymerase</shortName>
    </alternativeName>
</protein>
<keyword evidence="9 11" id="KW-0472">Membrane</keyword>
<gene>
    <name evidence="11 12" type="primary">rodA</name>
    <name evidence="11" type="synonym">mrdB</name>
    <name evidence="12" type="ORF">ACFSNB_01935</name>
</gene>
<keyword evidence="8 11" id="KW-1133">Transmembrane helix</keyword>
<comment type="subcellular location">
    <subcellularLocation>
        <location evidence="11">Cell inner membrane</location>
        <topology evidence="11">Multi-pass membrane protein</topology>
    </subcellularLocation>
    <subcellularLocation>
        <location evidence="1">Membrane</location>
        <topology evidence="1">Multi-pass membrane protein</topology>
    </subcellularLocation>
</comment>
<keyword evidence="11" id="KW-0997">Cell inner membrane</keyword>
<evidence type="ECO:0000256" key="2">
    <source>
        <dbReference type="ARBA" id="ARBA00022475"/>
    </source>
</evidence>
<evidence type="ECO:0000256" key="6">
    <source>
        <dbReference type="ARBA" id="ARBA00022960"/>
    </source>
</evidence>
<keyword evidence="4 11" id="KW-0808">Transferase</keyword>
<dbReference type="RefSeq" id="WP_377313967.1">
    <property type="nucleotide sequence ID" value="NZ_JBHUIY010000002.1"/>
</dbReference>
<comment type="similarity">
    <text evidence="11">Belongs to the SEDS family. MrdB/RodA subfamily.</text>
</comment>
<dbReference type="InterPro" id="IPR011923">
    <property type="entry name" value="RodA/MrdB"/>
</dbReference>
<proteinExistence type="inferred from homology"/>
<dbReference type="PROSITE" id="PS00428">
    <property type="entry name" value="FTSW_RODA_SPOVE"/>
    <property type="match status" value="1"/>
</dbReference>
<feature type="transmembrane region" description="Helical" evidence="11">
    <location>
        <begin position="325"/>
        <end position="343"/>
    </location>
</feature>
<keyword evidence="2 11" id="KW-1003">Cell membrane</keyword>
<evidence type="ECO:0000256" key="5">
    <source>
        <dbReference type="ARBA" id="ARBA00022692"/>
    </source>
</evidence>
<evidence type="ECO:0000256" key="3">
    <source>
        <dbReference type="ARBA" id="ARBA00022676"/>
    </source>
</evidence>
<reference evidence="13" key="1">
    <citation type="journal article" date="2019" name="Int. J. Syst. Evol. Microbiol.">
        <title>The Global Catalogue of Microorganisms (GCM) 10K type strain sequencing project: providing services to taxonomists for standard genome sequencing and annotation.</title>
        <authorList>
            <consortium name="The Broad Institute Genomics Platform"/>
            <consortium name="The Broad Institute Genome Sequencing Center for Infectious Disease"/>
            <person name="Wu L."/>
            <person name="Ma J."/>
        </authorList>
    </citation>
    <scope>NUCLEOTIDE SEQUENCE [LARGE SCALE GENOMIC DNA]</scope>
    <source>
        <strain evidence="13">KCTC 15012</strain>
    </source>
</reference>
<dbReference type="HAMAP" id="MF_02079">
    <property type="entry name" value="PGT_RodA"/>
    <property type="match status" value="1"/>
</dbReference>
<sequence>MLSLPRLPLRLNRADMSVREKLWQLNWSLIALLTAVACIGFATLYSAAGGSLEPWALKQIVRFLVGMTIMIGVAVVDLRFWVRYAYLFYGIAVVLLALVEIKGTIGMGAQRWIDLGFIQLQPSEIMKITLILALGRYFHGATLIEIGRPLFLLPPLAMVMLPAVLVLKQPDLGTAMMLVMSAGAVFFMAGVRLWKFALVVASGLGAIPLAWEFLREYQKKRVLIFLNPEDDPLGAGYHITQSKIALGSGGLFGKGYMDGTQSRLNFLPEKQTDFIFTMFAEEWGMIGGLVLLSLYALLVAFGYAIALRCRSQFGRLMAHGITTTFFLYFFINIAMVMGLVPVVGVPLPLISYGGTAMLSLLFGWGLVMSAYIHRDLPISRRGLHDD</sequence>
<dbReference type="PANTHER" id="PTHR30474">
    <property type="entry name" value="CELL CYCLE PROTEIN"/>
    <property type="match status" value="1"/>
</dbReference>
<dbReference type="Pfam" id="PF01098">
    <property type="entry name" value="FTSW_RODA_SPOVE"/>
    <property type="match status" value="1"/>
</dbReference>
<feature type="transmembrane region" description="Helical" evidence="11">
    <location>
        <begin position="349"/>
        <end position="372"/>
    </location>
</feature>
<evidence type="ECO:0000256" key="7">
    <source>
        <dbReference type="ARBA" id="ARBA00022984"/>
    </source>
</evidence>
<dbReference type="InterPro" id="IPR001182">
    <property type="entry name" value="FtsW/RodA"/>
</dbReference>
<keyword evidence="6 11" id="KW-0133">Cell shape</keyword>
<dbReference type="InterPro" id="IPR018365">
    <property type="entry name" value="Cell_cycle_FtsW-rel_CS"/>
</dbReference>
<evidence type="ECO:0000256" key="1">
    <source>
        <dbReference type="ARBA" id="ARBA00004141"/>
    </source>
</evidence>
<dbReference type="EMBL" id="JBHUIY010000002">
    <property type="protein sequence ID" value="MFD2232557.1"/>
    <property type="molecule type" value="Genomic_DNA"/>
</dbReference>
<evidence type="ECO:0000313" key="12">
    <source>
        <dbReference type="EMBL" id="MFD2232557.1"/>
    </source>
</evidence>
<keyword evidence="10 11" id="KW-0961">Cell wall biogenesis/degradation</keyword>
<feature type="transmembrane region" description="Helical" evidence="11">
    <location>
        <begin position="283"/>
        <end position="305"/>
    </location>
</feature>
<comment type="catalytic activity">
    <reaction evidence="11">
        <text>[GlcNAc-(1-&gt;4)-Mur2Ac(oyl-L-Ala-gamma-D-Glu-L-Lys-D-Ala-D-Ala)](n)-di-trans,octa-cis-undecaprenyl diphosphate + beta-D-GlcNAc-(1-&gt;4)-Mur2Ac(oyl-L-Ala-gamma-D-Glu-L-Lys-D-Ala-D-Ala)-di-trans,octa-cis-undecaprenyl diphosphate = [GlcNAc-(1-&gt;4)-Mur2Ac(oyl-L-Ala-gamma-D-Glu-L-Lys-D-Ala-D-Ala)](n+1)-di-trans,octa-cis-undecaprenyl diphosphate + di-trans,octa-cis-undecaprenyl diphosphate + H(+)</text>
        <dbReference type="Rhea" id="RHEA:23708"/>
        <dbReference type="Rhea" id="RHEA-COMP:9602"/>
        <dbReference type="Rhea" id="RHEA-COMP:9603"/>
        <dbReference type="ChEBI" id="CHEBI:15378"/>
        <dbReference type="ChEBI" id="CHEBI:58405"/>
        <dbReference type="ChEBI" id="CHEBI:60033"/>
        <dbReference type="ChEBI" id="CHEBI:78435"/>
        <dbReference type="EC" id="2.4.99.28"/>
    </reaction>
</comment>